<keyword evidence="4 10" id="KW-1133">Transmembrane helix</keyword>
<feature type="transmembrane region" description="Helical" evidence="10">
    <location>
        <begin position="196"/>
        <end position="224"/>
    </location>
</feature>
<dbReference type="PROSITE" id="PS00237">
    <property type="entry name" value="G_PROTEIN_RECEP_F1_1"/>
    <property type="match status" value="1"/>
</dbReference>
<dbReference type="SUPFAM" id="SSF81321">
    <property type="entry name" value="Family A G protein-coupled receptor-like"/>
    <property type="match status" value="1"/>
</dbReference>
<evidence type="ECO:0000256" key="9">
    <source>
        <dbReference type="ARBA" id="ARBA00023224"/>
    </source>
</evidence>
<comment type="similarity">
    <text evidence="10">Belongs to the G-protein coupled receptor 1 family. Vasopressin/oxytocin receptor subfamily.</text>
</comment>
<evidence type="ECO:0000256" key="3">
    <source>
        <dbReference type="ARBA" id="ARBA00022692"/>
    </source>
</evidence>
<feature type="region of interest" description="Disordered" evidence="11">
    <location>
        <begin position="338"/>
        <end position="357"/>
    </location>
</feature>
<reference evidence="13" key="1">
    <citation type="submission" date="2021-05" db="EMBL/GenBank/DDBJ databases">
        <authorList>
            <person name="Alioto T."/>
            <person name="Alioto T."/>
            <person name="Gomez Garrido J."/>
        </authorList>
    </citation>
    <scope>NUCLEOTIDE SEQUENCE</scope>
</reference>
<keyword evidence="9 10" id="KW-0807">Transducer</keyword>
<protein>
    <submittedName>
        <fullName evidence="13">Oxytocin receptor</fullName>
    </submittedName>
</protein>
<dbReference type="GO" id="GO:0032870">
    <property type="term" value="P:cellular response to hormone stimulus"/>
    <property type="evidence" value="ECO:0007669"/>
    <property type="project" value="TreeGrafter"/>
</dbReference>
<keyword evidence="8 10" id="KW-0325">Glycoprotein</keyword>
<feature type="transmembrane region" description="Helical" evidence="10">
    <location>
        <begin position="67"/>
        <end position="91"/>
    </location>
</feature>
<keyword evidence="6 10" id="KW-0472">Membrane</keyword>
<dbReference type="CDD" id="cd15196">
    <property type="entry name" value="7tmA_Vasopressin_Oxytocin"/>
    <property type="match status" value="1"/>
</dbReference>
<dbReference type="EMBL" id="HBUF01607415">
    <property type="protein sequence ID" value="CAG6777864.1"/>
    <property type="molecule type" value="Transcribed_RNA"/>
</dbReference>
<dbReference type="PROSITE" id="PS50262">
    <property type="entry name" value="G_PROTEIN_RECEP_F1_2"/>
    <property type="match status" value="1"/>
</dbReference>
<dbReference type="InterPro" id="IPR000276">
    <property type="entry name" value="GPCR_Rhodpsn"/>
</dbReference>
<feature type="transmembrane region" description="Helical" evidence="10">
    <location>
        <begin position="31"/>
        <end position="55"/>
    </location>
</feature>
<keyword evidence="2" id="KW-1003">Cell membrane</keyword>
<proteinExistence type="inferred from homology"/>
<keyword evidence="3 10" id="KW-0812">Transmembrane</keyword>
<evidence type="ECO:0000256" key="5">
    <source>
        <dbReference type="ARBA" id="ARBA00023040"/>
    </source>
</evidence>
<dbReference type="EMBL" id="HBUF01607414">
    <property type="protein sequence ID" value="CAG6777863.1"/>
    <property type="molecule type" value="Transcribed_RNA"/>
</dbReference>
<evidence type="ECO:0000256" key="8">
    <source>
        <dbReference type="ARBA" id="ARBA00023180"/>
    </source>
</evidence>
<evidence type="ECO:0000256" key="7">
    <source>
        <dbReference type="ARBA" id="ARBA00023170"/>
    </source>
</evidence>
<evidence type="ECO:0000256" key="6">
    <source>
        <dbReference type="ARBA" id="ARBA00023136"/>
    </source>
</evidence>
<evidence type="ECO:0000256" key="11">
    <source>
        <dbReference type="SAM" id="MobiDB-lite"/>
    </source>
</evidence>
<evidence type="ECO:0000259" key="12">
    <source>
        <dbReference type="PROSITE" id="PS50262"/>
    </source>
</evidence>
<dbReference type="InterPro" id="IPR017452">
    <property type="entry name" value="GPCR_Rhodpsn_7TM"/>
</dbReference>
<dbReference type="PANTHER" id="PTHR24241:SF161">
    <property type="entry name" value="G-PROTEIN COUPLED RECEPTORS FAMILY 1 PROFILE DOMAIN-CONTAINING PROTEIN"/>
    <property type="match status" value="1"/>
</dbReference>
<evidence type="ECO:0000256" key="10">
    <source>
        <dbReference type="RuleBase" id="RU046427"/>
    </source>
</evidence>
<dbReference type="GO" id="GO:0005886">
    <property type="term" value="C:plasma membrane"/>
    <property type="evidence" value="ECO:0007669"/>
    <property type="project" value="UniProtKB-SubCell"/>
</dbReference>
<accession>A0A8D9B7B7</accession>
<dbReference type="GO" id="GO:0005000">
    <property type="term" value="F:vasopressin receptor activity"/>
    <property type="evidence" value="ECO:0007669"/>
    <property type="project" value="InterPro"/>
</dbReference>
<dbReference type="PANTHER" id="PTHR24241">
    <property type="entry name" value="NEUROPEPTIDE RECEPTOR-RELATED G-PROTEIN COUPLED RECEPTOR"/>
    <property type="match status" value="1"/>
</dbReference>
<dbReference type="InterPro" id="IPR001817">
    <property type="entry name" value="Vasoprsn_rcpt"/>
</dbReference>
<dbReference type="EMBL" id="HBUF01607416">
    <property type="protein sequence ID" value="CAG6777865.1"/>
    <property type="molecule type" value="Transcribed_RNA"/>
</dbReference>
<dbReference type="AlphaFoldDB" id="A0A8D9B7B7"/>
<feature type="transmembrane region" description="Helical" evidence="10">
    <location>
        <begin position="245"/>
        <end position="266"/>
    </location>
</feature>
<feature type="transmembrane region" description="Helical" evidence="10">
    <location>
        <begin position="111"/>
        <end position="130"/>
    </location>
</feature>
<evidence type="ECO:0000256" key="1">
    <source>
        <dbReference type="ARBA" id="ARBA00004651"/>
    </source>
</evidence>
<dbReference type="Pfam" id="PF00001">
    <property type="entry name" value="7tm_1"/>
    <property type="match status" value="1"/>
</dbReference>
<evidence type="ECO:0000256" key="2">
    <source>
        <dbReference type="ARBA" id="ARBA00022475"/>
    </source>
</evidence>
<dbReference type="PRINTS" id="PR00896">
    <property type="entry name" value="VASOPRESSINR"/>
</dbReference>
<keyword evidence="5 10" id="KW-0297">G-protein coupled receptor</keyword>
<dbReference type="GO" id="GO:0042277">
    <property type="term" value="F:peptide binding"/>
    <property type="evidence" value="ECO:0007669"/>
    <property type="project" value="TreeGrafter"/>
</dbReference>
<sequence length="438" mass="50162">MDGSSADPPVQGQNRTTDPDLRDEDLAQLEILTLLIILVITLIGNILVLAALYSRRHYRRQIKMPRMYYFILHLSIADLLTGIFNVLPQLWWDVSYRFPGNTNWSCKVVKFVQPSGSFLSSYILMAIAIDRYRAICHPLTYHAWNSRRSRIMILTAWCTAFTFCIPQITIFSYQEVKPGIYDCWASWDQDWGERAYVTWFSISVFIVPLFCLVYTYTCICMALWQNTTYPTTSPHKIISRAKINTIKQTIAVITLYIICSLPFIFAQLWQTWSLNDTVYPVFQDNAVLTIIMLLSSLNSCVNPWIYLLSNRELITALRTLCINILSYDDTKLVMDTASGVSSSRDGGRRTDSDNMTMGTFLNRPSGLSYTTPDDNGVGEGGGGGMMEESLVPPRARQWVLTVPDTNHQSQQTIKLKMYTETHKNLPRIYRFKNSNNTQ</sequence>
<evidence type="ECO:0000313" key="13">
    <source>
        <dbReference type="EMBL" id="CAG6777865.1"/>
    </source>
</evidence>
<dbReference type="Gene3D" id="1.20.1070.10">
    <property type="entry name" value="Rhodopsin 7-helix transmembrane proteins"/>
    <property type="match status" value="1"/>
</dbReference>
<keyword evidence="7 10" id="KW-0675">Receptor</keyword>
<comment type="subcellular location">
    <subcellularLocation>
        <location evidence="1 10">Cell membrane</location>
        <topology evidence="1 10">Multi-pass membrane protein</topology>
    </subcellularLocation>
</comment>
<organism evidence="13">
    <name type="scientific">Cacopsylla melanoneura</name>
    <dbReference type="NCBI Taxonomy" id="428564"/>
    <lineage>
        <taxon>Eukaryota</taxon>
        <taxon>Metazoa</taxon>
        <taxon>Ecdysozoa</taxon>
        <taxon>Arthropoda</taxon>
        <taxon>Hexapoda</taxon>
        <taxon>Insecta</taxon>
        <taxon>Pterygota</taxon>
        <taxon>Neoptera</taxon>
        <taxon>Paraneoptera</taxon>
        <taxon>Hemiptera</taxon>
        <taxon>Sternorrhyncha</taxon>
        <taxon>Psylloidea</taxon>
        <taxon>Psyllidae</taxon>
        <taxon>Psyllinae</taxon>
        <taxon>Cacopsylla</taxon>
    </lineage>
</organism>
<evidence type="ECO:0000256" key="4">
    <source>
        <dbReference type="ARBA" id="ARBA00022989"/>
    </source>
</evidence>
<dbReference type="PRINTS" id="PR00237">
    <property type="entry name" value="GPCRRHODOPSN"/>
</dbReference>
<feature type="transmembrane region" description="Helical" evidence="10">
    <location>
        <begin position="286"/>
        <end position="308"/>
    </location>
</feature>
<name>A0A8D9B7B7_9HEMI</name>
<feature type="domain" description="G-protein coupled receptors family 1 profile" evidence="12">
    <location>
        <begin position="44"/>
        <end position="306"/>
    </location>
</feature>
<feature type="transmembrane region" description="Helical" evidence="10">
    <location>
        <begin position="151"/>
        <end position="171"/>
    </location>
</feature>